<dbReference type="RefSeq" id="WP_394822340.1">
    <property type="nucleotide sequence ID" value="NZ_CP089984.1"/>
</dbReference>
<accession>A0ABZ2LT07</accession>
<evidence type="ECO:0000256" key="2">
    <source>
        <dbReference type="ARBA" id="ARBA00022603"/>
    </source>
</evidence>
<dbReference type="CDD" id="cd02440">
    <property type="entry name" value="AdoMet_MTases"/>
    <property type="match status" value="1"/>
</dbReference>
<gene>
    <name evidence="7" type="ORF">LZC94_33320</name>
</gene>
<dbReference type="InterPro" id="IPR002295">
    <property type="entry name" value="N4/N6-MTase_EcoPI_Mod-like"/>
</dbReference>
<name>A0ABZ2LT07_9BACT</name>
<dbReference type="PANTHER" id="PTHR13370:SF3">
    <property type="entry name" value="TRNA (GUANINE(10)-N2)-METHYLTRANSFERASE HOMOLOG"/>
    <property type="match status" value="1"/>
</dbReference>
<proteinExistence type="predicted"/>
<dbReference type="InterPro" id="IPR002941">
    <property type="entry name" value="DNA_methylase_N4/N6"/>
</dbReference>
<evidence type="ECO:0000259" key="6">
    <source>
        <dbReference type="Pfam" id="PF01555"/>
    </source>
</evidence>
<protein>
    <recommendedName>
        <fullName evidence="1">site-specific DNA-methyltransferase (adenine-specific)</fullName>
        <ecNumber evidence="1">2.1.1.72</ecNumber>
    </recommendedName>
</protein>
<dbReference type="SUPFAM" id="SSF53335">
    <property type="entry name" value="S-adenosyl-L-methionine-dependent methyltransferases"/>
    <property type="match status" value="1"/>
</dbReference>
<evidence type="ECO:0000256" key="1">
    <source>
        <dbReference type="ARBA" id="ARBA00011900"/>
    </source>
</evidence>
<keyword evidence="2" id="KW-0489">Methyltransferase</keyword>
<keyword evidence="4" id="KW-0949">S-adenosyl-L-methionine</keyword>
<feature type="domain" description="DNA methylase N-4/N-6" evidence="6">
    <location>
        <begin position="30"/>
        <end position="280"/>
    </location>
</feature>
<evidence type="ECO:0000256" key="3">
    <source>
        <dbReference type="ARBA" id="ARBA00022679"/>
    </source>
</evidence>
<dbReference type="PANTHER" id="PTHR13370">
    <property type="entry name" value="RNA METHYLASE-RELATED"/>
    <property type="match status" value="1"/>
</dbReference>
<keyword evidence="8" id="KW-1185">Reference proteome</keyword>
<reference evidence="7 8" key="1">
    <citation type="submission" date="2021-12" db="EMBL/GenBank/DDBJ databases">
        <title>Discovery of the Pendulisporaceae a myxobacterial family with distinct sporulation behavior and unique specialized metabolism.</title>
        <authorList>
            <person name="Garcia R."/>
            <person name="Popoff A."/>
            <person name="Bader C.D."/>
            <person name="Loehr J."/>
            <person name="Walesch S."/>
            <person name="Walt C."/>
            <person name="Boldt J."/>
            <person name="Bunk B."/>
            <person name="Haeckl F.J.F.P.J."/>
            <person name="Gunesch A.P."/>
            <person name="Birkelbach J."/>
            <person name="Nuebel U."/>
            <person name="Pietschmann T."/>
            <person name="Bach T."/>
            <person name="Mueller R."/>
        </authorList>
    </citation>
    <scope>NUCLEOTIDE SEQUENCE [LARGE SCALE GENOMIC DNA]</scope>
    <source>
        <strain evidence="7 8">MSr11954</strain>
    </source>
</reference>
<comment type="catalytic activity">
    <reaction evidence="5">
        <text>a 2'-deoxyadenosine in DNA + S-adenosyl-L-methionine = an N(6)-methyl-2'-deoxyadenosine in DNA + S-adenosyl-L-homocysteine + H(+)</text>
        <dbReference type="Rhea" id="RHEA:15197"/>
        <dbReference type="Rhea" id="RHEA-COMP:12418"/>
        <dbReference type="Rhea" id="RHEA-COMP:12419"/>
        <dbReference type="ChEBI" id="CHEBI:15378"/>
        <dbReference type="ChEBI" id="CHEBI:57856"/>
        <dbReference type="ChEBI" id="CHEBI:59789"/>
        <dbReference type="ChEBI" id="CHEBI:90615"/>
        <dbReference type="ChEBI" id="CHEBI:90616"/>
        <dbReference type="EC" id="2.1.1.72"/>
    </reaction>
</comment>
<keyword evidence="3" id="KW-0808">Transferase</keyword>
<evidence type="ECO:0000313" key="7">
    <source>
        <dbReference type="EMBL" id="WXB12719.1"/>
    </source>
</evidence>
<sequence length="304" mass="33274">MIACETSAPVLLVHGDAIDIGDHVASGSADLAYLDPPFTVGMTFRARATEGAPSRESGEVAYHDRWDSLDAYLAWLEARLDRVREALSLQGTLWLHLDQRAVHEAKVACDRVFGRAGFLGEIIWVPGNGSKKRRGPGMSHQTILLYTRGKDFVWNTSDPALRAPFAPTSLSMHFTRTDEDGRFFRERTLGGKTYRYYADQGRAIGSVWSDCPAMVANTPLRKESTGYPTQKPLKLLDRIVRASSNPGSLVLDPFCGSGTTLHAAVALGRRAIGFDVGELAIATTRQRLADANIDVSFADGRRHG</sequence>
<organism evidence="7 8">
    <name type="scientific">Pendulispora albinea</name>
    <dbReference type="NCBI Taxonomy" id="2741071"/>
    <lineage>
        <taxon>Bacteria</taxon>
        <taxon>Pseudomonadati</taxon>
        <taxon>Myxococcota</taxon>
        <taxon>Myxococcia</taxon>
        <taxon>Myxococcales</taxon>
        <taxon>Sorangiineae</taxon>
        <taxon>Pendulisporaceae</taxon>
        <taxon>Pendulispora</taxon>
    </lineage>
</organism>
<dbReference type="Gene3D" id="3.40.50.150">
    <property type="entry name" value="Vaccinia Virus protein VP39"/>
    <property type="match status" value="1"/>
</dbReference>
<dbReference type="EC" id="2.1.1.72" evidence="1"/>
<evidence type="ECO:0000256" key="4">
    <source>
        <dbReference type="ARBA" id="ARBA00022691"/>
    </source>
</evidence>
<evidence type="ECO:0000256" key="5">
    <source>
        <dbReference type="ARBA" id="ARBA00047942"/>
    </source>
</evidence>
<dbReference type="PRINTS" id="PR00506">
    <property type="entry name" value="D21N6MTFRASE"/>
</dbReference>
<dbReference type="Pfam" id="PF01555">
    <property type="entry name" value="N6_N4_Mtase"/>
    <property type="match status" value="1"/>
</dbReference>
<dbReference type="Proteomes" id="UP001370348">
    <property type="component" value="Chromosome"/>
</dbReference>
<dbReference type="EMBL" id="CP089984">
    <property type="protein sequence ID" value="WXB12719.1"/>
    <property type="molecule type" value="Genomic_DNA"/>
</dbReference>
<dbReference type="InterPro" id="IPR029063">
    <property type="entry name" value="SAM-dependent_MTases_sf"/>
</dbReference>
<evidence type="ECO:0000313" key="8">
    <source>
        <dbReference type="Proteomes" id="UP001370348"/>
    </source>
</evidence>